<dbReference type="Proteomes" id="UP000831537">
    <property type="component" value="Chromosome"/>
</dbReference>
<evidence type="ECO:0000313" key="3">
    <source>
        <dbReference type="Proteomes" id="UP000831537"/>
    </source>
</evidence>
<reference evidence="2 3" key="1">
    <citation type="submission" date="2022-04" db="EMBL/GenBank/DDBJ databases">
        <title>Gracilibacillus sp. isolated from saltern.</title>
        <authorList>
            <person name="Won M."/>
            <person name="Lee C.-M."/>
            <person name="Woen H.-Y."/>
            <person name="Kwon S.-W."/>
        </authorList>
    </citation>
    <scope>NUCLEOTIDE SEQUENCE [LARGE SCALE GENOMIC DNA]</scope>
    <source>
        <strain evidence="2 3">SSPM10-3</strain>
    </source>
</reference>
<organism evidence="2 3">
    <name type="scientific">Gracilibacillus salinarum</name>
    <dbReference type="NCBI Taxonomy" id="2932255"/>
    <lineage>
        <taxon>Bacteria</taxon>
        <taxon>Bacillati</taxon>
        <taxon>Bacillota</taxon>
        <taxon>Bacilli</taxon>
        <taxon>Bacillales</taxon>
        <taxon>Bacillaceae</taxon>
        <taxon>Gracilibacillus</taxon>
    </lineage>
</organism>
<evidence type="ECO:0000259" key="1">
    <source>
        <dbReference type="Pfam" id="PF07552"/>
    </source>
</evidence>
<feature type="domain" description="Spore coat protein X/V" evidence="1">
    <location>
        <begin position="87"/>
        <end position="144"/>
    </location>
</feature>
<accession>A0ABY4GH83</accession>
<name>A0ABY4GH83_9BACI</name>
<proteinExistence type="predicted"/>
<dbReference type="RefSeq" id="WP_244740781.1">
    <property type="nucleotide sequence ID" value="NZ_CP095071.1"/>
</dbReference>
<keyword evidence="2" id="KW-0946">Virion</keyword>
<dbReference type="InterPro" id="IPR011428">
    <property type="entry name" value="Spore_coat_X/V"/>
</dbReference>
<sequence length="145" mass="15982">MSKRKRERVINEFYGCGGYNNSAAIENTADQNFQNLQGSFESIEVRDSCDVNITSTDTQVAVSIQAALQVAIALVVNITIADSDRAELVTQELLQQAEINQVNQQRILIEGSKNVEISTLDTDVAISLQVLLQILLALLIQLDIF</sequence>
<gene>
    <name evidence="2" type="ORF">MUN87_13120</name>
</gene>
<dbReference type="EMBL" id="CP095071">
    <property type="protein sequence ID" value="UOQ83696.1"/>
    <property type="molecule type" value="Genomic_DNA"/>
</dbReference>
<dbReference type="Pfam" id="PF07552">
    <property type="entry name" value="Coat_X"/>
    <property type="match status" value="2"/>
</dbReference>
<evidence type="ECO:0000313" key="2">
    <source>
        <dbReference type="EMBL" id="UOQ83696.1"/>
    </source>
</evidence>
<feature type="domain" description="Spore coat protein X/V" evidence="1">
    <location>
        <begin position="25"/>
        <end position="80"/>
    </location>
</feature>
<keyword evidence="2" id="KW-0167">Capsid protein</keyword>
<protein>
    <submittedName>
        <fullName evidence="2">Spore coat protein</fullName>
    </submittedName>
</protein>
<keyword evidence="3" id="KW-1185">Reference proteome</keyword>